<keyword evidence="4 8" id="KW-0732">Signal</keyword>
<keyword evidence="2" id="KW-0134">Cell wall</keyword>
<dbReference type="SUPFAM" id="SSF49401">
    <property type="entry name" value="Bacterial adhesins"/>
    <property type="match status" value="1"/>
</dbReference>
<feature type="region of interest" description="Disordered" evidence="6">
    <location>
        <begin position="305"/>
        <end position="398"/>
    </location>
</feature>
<evidence type="ECO:0000313" key="9">
    <source>
        <dbReference type="EMBL" id="VEG27554.1"/>
    </source>
</evidence>
<feature type="compositionally biased region" description="Low complexity" evidence="6">
    <location>
        <begin position="311"/>
        <end position="327"/>
    </location>
</feature>
<keyword evidence="5" id="KW-0572">Peptidoglycan-anchor</keyword>
<evidence type="ECO:0000256" key="7">
    <source>
        <dbReference type="SAM" id="Phobius"/>
    </source>
</evidence>
<evidence type="ECO:0000256" key="5">
    <source>
        <dbReference type="ARBA" id="ARBA00023088"/>
    </source>
</evidence>
<evidence type="ECO:0008006" key="11">
    <source>
        <dbReference type="Google" id="ProtNLM"/>
    </source>
</evidence>
<dbReference type="GO" id="GO:0007155">
    <property type="term" value="P:cell adhesion"/>
    <property type="evidence" value="ECO:0007669"/>
    <property type="project" value="InterPro"/>
</dbReference>
<keyword evidence="7" id="KW-1133">Transmembrane helix</keyword>
<dbReference type="InterPro" id="IPR008966">
    <property type="entry name" value="Adhesion_dom_sf"/>
</dbReference>
<keyword evidence="10" id="KW-1185">Reference proteome</keyword>
<keyword evidence="3" id="KW-0964">Secreted</keyword>
<feature type="transmembrane region" description="Helical" evidence="7">
    <location>
        <begin position="405"/>
        <end position="427"/>
    </location>
</feature>
<dbReference type="Proteomes" id="UP000266895">
    <property type="component" value="Chromosome"/>
</dbReference>
<sequence length="431" mass="43775">MTDVTPDRTASRRPVRRALASLAAGLLALPLGWAAVTGAPAAADDGVTVDTVTVTSSKAEAWATIDLTASWHATNPEAGQTFVVELGDGLRWPAGLSFSLVDKDRPEVAVGDCVASAADAPLTCTLNSEVDQWDRLDGTLTARAQITGDLIGATSTTMTVGGTPVTVVPGDSDGDGVCDTTCDGVLPEQAEPVTRKSGWLQEVTDSGTFVWRWDVNVSGSTQYTVVDSGPTFSSLRCTDTDWSEARPVQPTLDINTGALTWTVDSVDTVCRVRFTSTSTSGTAQNVATVNGVDYTATAQATALGSGDVTGATTPLPSASATTSANPSMTDVPTGTATDVPTGTATDVPTGTATDVPTGTATDVPTGTATDVPTGTATDVPTDRASVTTTTTTTTRNPQLARTGSAAGTVALVAIVLTAAGGAGLYIVRRRA</sequence>
<evidence type="ECO:0000256" key="2">
    <source>
        <dbReference type="ARBA" id="ARBA00022512"/>
    </source>
</evidence>
<evidence type="ECO:0000256" key="3">
    <source>
        <dbReference type="ARBA" id="ARBA00022525"/>
    </source>
</evidence>
<comment type="subcellular location">
    <subcellularLocation>
        <location evidence="1">Secreted</location>
        <location evidence="1">Cell wall</location>
    </subcellularLocation>
</comment>
<evidence type="ECO:0000256" key="8">
    <source>
        <dbReference type="SAM" id="SignalP"/>
    </source>
</evidence>
<feature type="signal peptide" evidence="8">
    <location>
        <begin position="1"/>
        <end position="34"/>
    </location>
</feature>
<keyword evidence="7" id="KW-0472">Membrane</keyword>
<gene>
    <name evidence="9" type="ORF">NCTC11636_01088</name>
</gene>
<proteinExistence type="predicted"/>
<dbReference type="InterPro" id="IPR011252">
    <property type="entry name" value="Fibrogen-bd_dom1"/>
</dbReference>
<keyword evidence="7" id="KW-0812">Transmembrane</keyword>
<feature type="chain" id="PRO_5039266505" description="SDR-like Ig domain-containing protein" evidence="8">
    <location>
        <begin position="35"/>
        <end position="431"/>
    </location>
</feature>
<evidence type="ECO:0000256" key="6">
    <source>
        <dbReference type="SAM" id="MobiDB-lite"/>
    </source>
</evidence>
<dbReference type="OrthoDB" id="3253771at2"/>
<feature type="compositionally biased region" description="Polar residues" evidence="6">
    <location>
        <begin position="328"/>
        <end position="378"/>
    </location>
</feature>
<evidence type="ECO:0000256" key="4">
    <source>
        <dbReference type="ARBA" id="ARBA00022729"/>
    </source>
</evidence>
<accession>A0A448HFY6</accession>
<dbReference type="KEGG" id="ahw:NCTC11636_01088"/>
<evidence type="ECO:0000256" key="1">
    <source>
        <dbReference type="ARBA" id="ARBA00004191"/>
    </source>
</evidence>
<organism evidence="9 10">
    <name type="scientific">Actinomyces howellii</name>
    <dbReference type="NCBI Taxonomy" id="52771"/>
    <lineage>
        <taxon>Bacteria</taxon>
        <taxon>Bacillati</taxon>
        <taxon>Actinomycetota</taxon>
        <taxon>Actinomycetes</taxon>
        <taxon>Actinomycetales</taxon>
        <taxon>Actinomycetaceae</taxon>
        <taxon>Actinomyces</taxon>
    </lineage>
</organism>
<reference evidence="9 10" key="1">
    <citation type="submission" date="2018-12" db="EMBL/GenBank/DDBJ databases">
        <authorList>
            <consortium name="Pathogen Informatics"/>
        </authorList>
    </citation>
    <scope>NUCLEOTIDE SEQUENCE [LARGE SCALE GENOMIC DNA]</scope>
    <source>
        <strain evidence="9 10">NCTC11636</strain>
    </source>
</reference>
<evidence type="ECO:0000313" key="10">
    <source>
        <dbReference type="Proteomes" id="UP000266895"/>
    </source>
</evidence>
<dbReference type="Gene3D" id="2.60.40.1280">
    <property type="match status" value="1"/>
</dbReference>
<name>A0A448HFY6_9ACTO</name>
<dbReference type="RefSeq" id="WP_126382235.1">
    <property type="nucleotide sequence ID" value="NZ_LR134350.1"/>
</dbReference>
<dbReference type="EMBL" id="LR134350">
    <property type="protein sequence ID" value="VEG27554.1"/>
    <property type="molecule type" value="Genomic_DNA"/>
</dbReference>
<dbReference type="AlphaFoldDB" id="A0A448HFY6"/>
<protein>
    <recommendedName>
        <fullName evidence="11">SDR-like Ig domain-containing protein</fullName>
    </recommendedName>
</protein>